<reference evidence="9 10" key="1">
    <citation type="submission" date="2017-07" db="EMBL/GenBank/DDBJ databases">
        <title>Leptospira spp. isolated from tropical soils.</title>
        <authorList>
            <person name="Thibeaux R."/>
            <person name="Iraola G."/>
            <person name="Ferres I."/>
            <person name="Bierque E."/>
            <person name="Girault D."/>
            <person name="Soupe-Gilbert M.-E."/>
            <person name="Picardeau M."/>
            <person name="Goarant C."/>
        </authorList>
    </citation>
    <scope>NUCLEOTIDE SEQUENCE [LARGE SCALE GENOMIC DNA]</scope>
    <source>
        <strain evidence="9 10">FH2-B-A1</strain>
    </source>
</reference>
<name>A0A2N0AP67_9LEPT</name>
<feature type="binding site" evidence="6">
    <location>
        <position position="7"/>
    </location>
    <ligand>
        <name>Mg(2+)</name>
        <dbReference type="ChEBI" id="CHEBI:18420"/>
        <label>1</label>
    </ligand>
</feature>
<evidence type="ECO:0000313" key="10">
    <source>
        <dbReference type="Proteomes" id="UP000232145"/>
    </source>
</evidence>
<feature type="binding site" evidence="6">
    <location>
        <position position="148"/>
    </location>
    <ligand>
        <name>Mg(2+)</name>
        <dbReference type="ChEBI" id="CHEBI:18420"/>
        <label>1</label>
    </ligand>
</feature>
<feature type="site" description="Transition state stabilizer" evidence="7">
    <location>
        <position position="150"/>
    </location>
</feature>
<dbReference type="PANTHER" id="PTHR22748">
    <property type="entry name" value="AP ENDONUCLEASE"/>
    <property type="match status" value="1"/>
</dbReference>
<dbReference type="Gene3D" id="3.60.10.10">
    <property type="entry name" value="Endonuclease/exonuclease/phosphatase"/>
    <property type="match status" value="1"/>
</dbReference>
<evidence type="ECO:0000259" key="8">
    <source>
        <dbReference type="Pfam" id="PF03372"/>
    </source>
</evidence>
<evidence type="ECO:0000256" key="5">
    <source>
        <dbReference type="PIRSR" id="PIRSR604808-1"/>
    </source>
</evidence>
<keyword evidence="4 6" id="KW-0460">Magnesium</keyword>
<organism evidence="9 10">
    <name type="scientific">Leptospira harrisiae</name>
    <dbReference type="NCBI Taxonomy" id="2023189"/>
    <lineage>
        <taxon>Bacteria</taxon>
        <taxon>Pseudomonadati</taxon>
        <taxon>Spirochaetota</taxon>
        <taxon>Spirochaetia</taxon>
        <taxon>Leptospirales</taxon>
        <taxon>Leptospiraceae</taxon>
        <taxon>Leptospira</taxon>
    </lineage>
</organism>
<gene>
    <name evidence="9" type="primary">xth</name>
    <name evidence="9" type="ORF">CH364_08065</name>
</gene>
<evidence type="ECO:0000256" key="6">
    <source>
        <dbReference type="PIRSR" id="PIRSR604808-2"/>
    </source>
</evidence>
<feature type="domain" description="Endonuclease/exonuclease/phosphatase" evidence="8">
    <location>
        <begin position="4"/>
        <end position="246"/>
    </location>
</feature>
<dbReference type="PROSITE" id="PS51435">
    <property type="entry name" value="AP_NUCLEASE_F1_4"/>
    <property type="match status" value="1"/>
</dbReference>
<proteinExistence type="inferred from homology"/>
<dbReference type="GO" id="GO:0008081">
    <property type="term" value="F:phosphoric diester hydrolase activity"/>
    <property type="evidence" value="ECO:0007669"/>
    <property type="project" value="TreeGrafter"/>
</dbReference>
<dbReference type="InterPro" id="IPR036691">
    <property type="entry name" value="Endo/exonu/phosph_ase_sf"/>
</dbReference>
<dbReference type="OrthoDB" id="9803914at2"/>
<keyword evidence="6" id="KW-0464">Manganese</keyword>
<dbReference type="GO" id="GO:0008311">
    <property type="term" value="F:double-stranded DNA 3'-5' DNA exonuclease activity"/>
    <property type="evidence" value="ECO:0007669"/>
    <property type="project" value="TreeGrafter"/>
</dbReference>
<feature type="binding site" evidence="6">
    <location>
        <position position="35"/>
    </location>
    <ligand>
        <name>Mg(2+)</name>
        <dbReference type="ChEBI" id="CHEBI:18420"/>
        <label>1</label>
    </ligand>
</feature>
<evidence type="ECO:0000256" key="1">
    <source>
        <dbReference type="ARBA" id="ARBA00007092"/>
    </source>
</evidence>
<dbReference type="NCBIfam" id="TIGR00633">
    <property type="entry name" value="xth"/>
    <property type="match status" value="1"/>
</dbReference>
<feature type="active site" evidence="5">
    <location>
        <position position="108"/>
    </location>
</feature>
<dbReference type="PANTHER" id="PTHR22748:SF6">
    <property type="entry name" value="DNA-(APURINIC OR APYRIMIDINIC SITE) ENDONUCLEASE"/>
    <property type="match status" value="1"/>
</dbReference>
<keyword evidence="10" id="KW-1185">Reference proteome</keyword>
<dbReference type="SUPFAM" id="SSF56219">
    <property type="entry name" value="DNase I-like"/>
    <property type="match status" value="1"/>
</dbReference>
<evidence type="ECO:0000313" key="9">
    <source>
        <dbReference type="EMBL" id="PJZ86114.1"/>
    </source>
</evidence>
<dbReference type="Proteomes" id="UP000232145">
    <property type="component" value="Unassembled WGS sequence"/>
</dbReference>
<evidence type="ECO:0000256" key="7">
    <source>
        <dbReference type="PIRSR" id="PIRSR604808-3"/>
    </source>
</evidence>
<evidence type="ECO:0000256" key="4">
    <source>
        <dbReference type="ARBA" id="ARBA00022842"/>
    </source>
</evidence>
<feature type="active site" description="Proton donor/acceptor" evidence="5">
    <location>
        <position position="148"/>
    </location>
</feature>
<keyword evidence="3" id="KW-0378">Hydrolase</keyword>
<feature type="binding site" evidence="6">
    <location>
        <position position="245"/>
    </location>
    <ligand>
        <name>Mg(2+)</name>
        <dbReference type="ChEBI" id="CHEBI:18420"/>
        <label>1</label>
    </ligand>
</feature>
<keyword evidence="2 6" id="KW-0479">Metal-binding</keyword>
<dbReference type="GO" id="GO:0046872">
    <property type="term" value="F:metal ion binding"/>
    <property type="evidence" value="ECO:0007669"/>
    <property type="project" value="UniProtKB-KW"/>
</dbReference>
<feature type="active site" description="Proton acceptor" evidence="5">
    <location>
        <position position="246"/>
    </location>
</feature>
<dbReference type="NCBIfam" id="TIGR00195">
    <property type="entry name" value="exoDNase_III"/>
    <property type="match status" value="1"/>
</dbReference>
<sequence>MKIITLNCNGIRSSLSKGLLDFIRHENPDIICFQETKAPISEIDRPEFRSLGYEVHTCIAEKPGYSGTAVLTKLKPKSVAVGFGDGIYQKEGRSLLLEYPEFFLWNLYFPSGTSGEERQKIKYSFLDSFLELAKPYTKKKKPLVVCGDVNIAHTELDIHNAKGNQKSSGFLPEERAWLSKFLDSGFLDCFRILHPEIRDDYSWWTYRFQARKNNKGWRIDYFFITKTAKIKLESVSIAKEPVLSDHAPVVMKIQFT</sequence>
<comment type="similarity">
    <text evidence="1">Belongs to the DNA repair enzymes AP/ExoA family.</text>
</comment>
<evidence type="ECO:0000256" key="2">
    <source>
        <dbReference type="ARBA" id="ARBA00022723"/>
    </source>
</evidence>
<accession>A0A2N0AP67</accession>
<dbReference type="InterPro" id="IPR005135">
    <property type="entry name" value="Endo/exonuclease/phosphatase"/>
</dbReference>
<dbReference type="GO" id="GO:0003906">
    <property type="term" value="F:DNA-(apurinic or apyrimidinic site) endonuclease activity"/>
    <property type="evidence" value="ECO:0007669"/>
    <property type="project" value="TreeGrafter"/>
</dbReference>
<dbReference type="InterPro" id="IPR004808">
    <property type="entry name" value="AP_endonuc_1"/>
</dbReference>
<comment type="caution">
    <text evidence="9">The sequence shown here is derived from an EMBL/GenBank/DDBJ whole genome shotgun (WGS) entry which is preliminary data.</text>
</comment>
<dbReference type="GO" id="GO:0006284">
    <property type="term" value="P:base-excision repair"/>
    <property type="evidence" value="ECO:0007669"/>
    <property type="project" value="TreeGrafter"/>
</dbReference>
<dbReference type="Pfam" id="PF03372">
    <property type="entry name" value="Exo_endo_phos"/>
    <property type="match status" value="1"/>
</dbReference>
<feature type="binding site" evidence="6">
    <location>
        <position position="246"/>
    </location>
    <ligand>
        <name>Mg(2+)</name>
        <dbReference type="ChEBI" id="CHEBI:18420"/>
        <label>1</label>
    </ligand>
</feature>
<comment type="cofactor">
    <cofactor evidence="6">
        <name>Mg(2+)</name>
        <dbReference type="ChEBI" id="CHEBI:18420"/>
    </cofactor>
    <cofactor evidence="6">
        <name>Mn(2+)</name>
        <dbReference type="ChEBI" id="CHEBI:29035"/>
    </cofactor>
    <text evidence="6">Probably binds two magnesium or manganese ions per subunit.</text>
</comment>
<evidence type="ECO:0000256" key="3">
    <source>
        <dbReference type="ARBA" id="ARBA00022801"/>
    </source>
</evidence>
<feature type="binding site" evidence="6">
    <location>
        <position position="150"/>
    </location>
    <ligand>
        <name>Mg(2+)</name>
        <dbReference type="ChEBI" id="CHEBI:18420"/>
        <label>1</label>
    </ligand>
</feature>
<feature type="site" description="Interaction with DNA substrate" evidence="7">
    <location>
        <position position="246"/>
    </location>
</feature>
<protein>
    <submittedName>
        <fullName evidence="9">Exodeoxyribonuclease III</fullName>
    </submittedName>
</protein>
<dbReference type="RefSeq" id="WP_100743014.1">
    <property type="nucleotide sequence ID" value="NZ_NPDW01000001.1"/>
</dbReference>
<dbReference type="AlphaFoldDB" id="A0A2N0AP67"/>
<feature type="site" description="Important for catalytic activity" evidence="7">
    <location>
        <position position="220"/>
    </location>
</feature>
<dbReference type="EMBL" id="NPDX01000001">
    <property type="protein sequence ID" value="PJZ86114.1"/>
    <property type="molecule type" value="Genomic_DNA"/>
</dbReference>